<dbReference type="EMBL" id="FRAT01000001">
    <property type="protein sequence ID" value="SHK06228.1"/>
    <property type="molecule type" value="Genomic_DNA"/>
</dbReference>
<sequence>MCQTDQCRCHQLTDAPFEFMDEAFRELFVKFKGRFASFRVENEQTK</sequence>
<accession>A0A1M6PE40</accession>
<protein>
    <submittedName>
        <fullName evidence="2">Uncharacterized protein</fullName>
    </submittedName>
</protein>
<proteinExistence type="predicted"/>
<dbReference type="EMBL" id="FOKU01000001">
    <property type="protein sequence ID" value="SFB66661.1"/>
    <property type="molecule type" value="Genomic_DNA"/>
</dbReference>
<name>A0A1M6PE40_9FLAO</name>
<evidence type="ECO:0000313" key="2">
    <source>
        <dbReference type="EMBL" id="SHK06228.1"/>
    </source>
</evidence>
<keyword evidence="4" id="KW-1185">Reference proteome</keyword>
<evidence type="ECO:0000313" key="4">
    <source>
        <dbReference type="Proteomes" id="UP000198940"/>
    </source>
</evidence>
<gene>
    <name evidence="1" type="ORF">SAMN04487891_101143</name>
    <name evidence="2" type="ORF">SAMN05216293_0146</name>
</gene>
<comment type="caution">
    <text evidence="2">The sequence shown here is derived from an EMBL/GenBank/DDBJ whole genome shotgun (WGS) entry which is preliminary data.</text>
</comment>
<evidence type="ECO:0000313" key="3">
    <source>
        <dbReference type="Proteomes" id="UP000184031"/>
    </source>
</evidence>
<dbReference type="Proteomes" id="UP000184031">
    <property type="component" value="Unassembled WGS sequence"/>
</dbReference>
<dbReference type="Proteomes" id="UP000198940">
    <property type="component" value="Unassembled WGS sequence"/>
</dbReference>
<dbReference type="AlphaFoldDB" id="A0A1M6PE40"/>
<reference evidence="2 3" key="1">
    <citation type="submission" date="2016-11" db="EMBL/GenBank/DDBJ databases">
        <authorList>
            <person name="Varghese N."/>
            <person name="Submissions S."/>
        </authorList>
    </citation>
    <scope>NUCLEOTIDE SEQUENCE [LARGE SCALE GENOMIC DNA]</scope>
    <source>
        <strain evidence="2 3">CGMCC 1.12174</strain>
        <strain evidence="1 4">DSM 26351</strain>
    </source>
</reference>
<organism evidence="2 3">
    <name type="scientific">Flagellimonas taeanensis</name>
    <dbReference type="NCBI Taxonomy" id="1005926"/>
    <lineage>
        <taxon>Bacteria</taxon>
        <taxon>Pseudomonadati</taxon>
        <taxon>Bacteroidota</taxon>
        <taxon>Flavobacteriia</taxon>
        <taxon>Flavobacteriales</taxon>
        <taxon>Flavobacteriaceae</taxon>
        <taxon>Flagellimonas</taxon>
    </lineage>
</organism>
<evidence type="ECO:0000313" key="1">
    <source>
        <dbReference type="EMBL" id="SFB66661.1"/>
    </source>
</evidence>